<accession>A0A814A404</accession>
<sequence>MMSSILTATHEPFLFPDDRSKLIHNFKSRKFYDEKLFIVVSDHGYVFDDHATQAVGLLRSPLESEFSAPLLFHSRHLQAEQLHANPGSSFISVKQYPRKLTYDITNDEVHLYHLQYDPSESIDLINLYNQAIDNHPSWIHFNHFKQIKYVWKGRWISRTIRISMFSQILSEKNQNNHWLIPKSVVLNNSKIDLDEMLNWADRTFELTRLWTKLVFKRYRTNNPIDHQ</sequence>
<evidence type="ECO:0008006" key="4">
    <source>
        <dbReference type="Google" id="ProtNLM"/>
    </source>
</evidence>
<reference evidence="1" key="1">
    <citation type="submission" date="2021-02" db="EMBL/GenBank/DDBJ databases">
        <authorList>
            <person name="Nowell W R."/>
        </authorList>
    </citation>
    <scope>NUCLEOTIDE SEQUENCE</scope>
</reference>
<evidence type="ECO:0000313" key="1">
    <source>
        <dbReference type="EMBL" id="CAF0906589.1"/>
    </source>
</evidence>
<proteinExistence type="predicted"/>
<dbReference type="Proteomes" id="UP000663860">
    <property type="component" value="Unassembled WGS sequence"/>
</dbReference>
<name>A0A814A404_9BILA</name>
<dbReference type="SUPFAM" id="SSF53649">
    <property type="entry name" value="Alkaline phosphatase-like"/>
    <property type="match status" value="1"/>
</dbReference>
<dbReference type="EMBL" id="CAJNOE010000097">
    <property type="protein sequence ID" value="CAF0906589.1"/>
    <property type="molecule type" value="Genomic_DNA"/>
</dbReference>
<evidence type="ECO:0000313" key="3">
    <source>
        <dbReference type="Proteomes" id="UP000663860"/>
    </source>
</evidence>
<dbReference type="Proteomes" id="UP000663868">
    <property type="component" value="Unassembled WGS sequence"/>
</dbReference>
<protein>
    <recommendedName>
        <fullName evidence="4">Sulfatase N-terminal domain-containing protein</fullName>
    </recommendedName>
</protein>
<comment type="caution">
    <text evidence="1">The sequence shown here is derived from an EMBL/GenBank/DDBJ whole genome shotgun (WGS) entry which is preliminary data.</text>
</comment>
<evidence type="ECO:0000313" key="2">
    <source>
        <dbReference type="EMBL" id="CAF4019256.1"/>
    </source>
</evidence>
<organism evidence="1 3">
    <name type="scientific">Adineta steineri</name>
    <dbReference type="NCBI Taxonomy" id="433720"/>
    <lineage>
        <taxon>Eukaryota</taxon>
        <taxon>Metazoa</taxon>
        <taxon>Spiralia</taxon>
        <taxon>Gnathifera</taxon>
        <taxon>Rotifera</taxon>
        <taxon>Eurotatoria</taxon>
        <taxon>Bdelloidea</taxon>
        <taxon>Adinetida</taxon>
        <taxon>Adinetidae</taxon>
        <taxon>Adineta</taxon>
    </lineage>
</organism>
<dbReference type="AlphaFoldDB" id="A0A814A404"/>
<dbReference type="EMBL" id="CAJOBB010003080">
    <property type="protein sequence ID" value="CAF4019256.1"/>
    <property type="molecule type" value="Genomic_DNA"/>
</dbReference>
<dbReference type="InterPro" id="IPR017850">
    <property type="entry name" value="Alkaline_phosphatase_core_sf"/>
</dbReference>
<gene>
    <name evidence="1" type="ORF">IZO911_LOCUS12545</name>
    <name evidence="2" type="ORF">KXQ929_LOCUS29574</name>
</gene>